<protein>
    <submittedName>
        <fullName evidence="1">Uncharacterized protein</fullName>
    </submittedName>
</protein>
<gene>
    <name evidence="1" type="ORF">FHS22_001142</name>
</gene>
<dbReference type="AlphaFoldDB" id="A0A841D108"/>
<dbReference type="Proteomes" id="UP000562352">
    <property type="component" value="Unassembled WGS sequence"/>
</dbReference>
<dbReference type="EMBL" id="JACHJJ010000002">
    <property type="protein sequence ID" value="MBB5961885.1"/>
    <property type="molecule type" value="Genomic_DNA"/>
</dbReference>
<accession>A0A841D108</accession>
<name>A0A841D108_PLAVE</name>
<proteinExistence type="predicted"/>
<comment type="caution">
    <text evidence="1">The sequence shown here is derived from an EMBL/GenBank/DDBJ whole genome shotgun (WGS) entry which is preliminary data.</text>
</comment>
<reference evidence="1 2" key="1">
    <citation type="submission" date="2020-08" db="EMBL/GenBank/DDBJ databases">
        <title>Genomic Encyclopedia of Type Strains, Phase III (KMG-III): the genomes of soil and plant-associated and newly described type strains.</title>
        <authorList>
            <person name="Whitman W."/>
        </authorList>
    </citation>
    <scope>NUCLEOTIDE SEQUENCE [LARGE SCALE GENOMIC DNA]</scope>
    <source>
        <strain evidence="1 2">CECT 3303</strain>
    </source>
</reference>
<organism evidence="1 2">
    <name type="scientific">Planomonospora venezuelensis</name>
    <dbReference type="NCBI Taxonomy" id="1999"/>
    <lineage>
        <taxon>Bacteria</taxon>
        <taxon>Bacillati</taxon>
        <taxon>Actinomycetota</taxon>
        <taxon>Actinomycetes</taxon>
        <taxon>Streptosporangiales</taxon>
        <taxon>Streptosporangiaceae</taxon>
        <taxon>Planomonospora</taxon>
    </lineage>
</organism>
<keyword evidence="2" id="KW-1185">Reference proteome</keyword>
<evidence type="ECO:0000313" key="2">
    <source>
        <dbReference type="Proteomes" id="UP000562352"/>
    </source>
</evidence>
<sequence length="34" mass="3607">MTVYMPILKGRRPSLQALGSGGVFSEALSLRASL</sequence>
<evidence type="ECO:0000313" key="1">
    <source>
        <dbReference type="EMBL" id="MBB5961885.1"/>
    </source>
</evidence>